<dbReference type="SUPFAM" id="SSF109604">
    <property type="entry name" value="HD-domain/PDEase-like"/>
    <property type="match status" value="1"/>
</dbReference>
<dbReference type="EMBL" id="JAVDTX010000005">
    <property type="protein sequence ID" value="MDR6845700.1"/>
    <property type="molecule type" value="Genomic_DNA"/>
</dbReference>
<dbReference type="Proteomes" id="UP001261871">
    <property type="component" value="Unassembled WGS sequence"/>
</dbReference>
<feature type="domain" description="HD" evidence="1">
    <location>
        <begin position="30"/>
        <end position="125"/>
    </location>
</feature>
<dbReference type="RefSeq" id="WP_310007229.1">
    <property type="nucleotide sequence ID" value="NZ_JAVDTX010000005.1"/>
</dbReference>
<organism evidence="2 3">
    <name type="scientific">Flavobacterium granuli</name>
    <dbReference type="NCBI Taxonomy" id="280093"/>
    <lineage>
        <taxon>Bacteria</taxon>
        <taxon>Pseudomonadati</taxon>
        <taxon>Bacteroidota</taxon>
        <taxon>Flavobacteriia</taxon>
        <taxon>Flavobacteriales</taxon>
        <taxon>Flavobacteriaceae</taxon>
        <taxon>Flavobacterium</taxon>
    </lineage>
</organism>
<dbReference type="InterPro" id="IPR006674">
    <property type="entry name" value="HD_domain"/>
</dbReference>
<accession>A0ABU1S4Z0</accession>
<evidence type="ECO:0000313" key="3">
    <source>
        <dbReference type="Proteomes" id="UP001261871"/>
    </source>
</evidence>
<dbReference type="Pfam" id="PF01966">
    <property type="entry name" value="HD"/>
    <property type="match status" value="1"/>
</dbReference>
<sequence length="177" mass="20628">MVPIITNDTIDSILNTYRSELGENYAPYRNHVYRVYNFALTQLGPYEELEKLSIATAFHDIGIWTHKTFNYLEPSAELARKYCRKQNISYSDTNEVEMMINNHHKLSTVESSTLAEIFREADLIDLTLGLVPKGRKKEDIRLIRNLFPNKGFHLFLIKLFIKNLITHPAHPFPIFKS</sequence>
<evidence type="ECO:0000259" key="1">
    <source>
        <dbReference type="Pfam" id="PF01966"/>
    </source>
</evidence>
<keyword evidence="3" id="KW-1185">Reference proteome</keyword>
<reference evidence="2 3" key="1">
    <citation type="submission" date="2023-07" db="EMBL/GenBank/DDBJ databases">
        <title>Sorghum-associated microbial communities from plants grown in Nebraska, USA.</title>
        <authorList>
            <person name="Schachtman D."/>
        </authorList>
    </citation>
    <scope>NUCLEOTIDE SEQUENCE [LARGE SCALE GENOMIC DNA]</scope>
    <source>
        <strain evidence="2 3">BE124</strain>
    </source>
</reference>
<evidence type="ECO:0000313" key="2">
    <source>
        <dbReference type="EMBL" id="MDR6845700.1"/>
    </source>
</evidence>
<comment type="caution">
    <text evidence="2">The sequence shown here is derived from an EMBL/GenBank/DDBJ whole genome shotgun (WGS) entry which is preliminary data.</text>
</comment>
<name>A0ABU1S4Z0_9FLAO</name>
<proteinExistence type="predicted"/>
<protein>
    <recommendedName>
        <fullName evidence="1">HD domain-containing protein</fullName>
    </recommendedName>
</protein>
<dbReference type="Gene3D" id="1.10.3210.10">
    <property type="entry name" value="Hypothetical protein af1432"/>
    <property type="match status" value="1"/>
</dbReference>
<gene>
    <name evidence="2" type="ORF">J2W95_002410</name>
</gene>